<evidence type="ECO:0000313" key="3">
    <source>
        <dbReference type="EMBL" id="PNF34690.1"/>
    </source>
</evidence>
<feature type="region of interest" description="Disordered" evidence="1">
    <location>
        <begin position="163"/>
        <end position="232"/>
    </location>
</feature>
<dbReference type="PROSITE" id="PS51257">
    <property type="entry name" value="PROKAR_LIPOPROTEIN"/>
    <property type="match status" value="1"/>
</dbReference>
<dbReference type="EMBL" id="NEVH01008206">
    <property type="protein sequence ID" value="PNF34690.1"/>
    <property type="molecule type" value="Genomic_DNA"/>
</dbReference>
<reference evidence="3 4" key="1">
    <citation type="submission" date="2017-12" db="EMBL/GenBank/DDBJ databases">
        <title>Hemimetabolous genomes reveal molecular basis of termite eusociality.</title>
        <authorList>
            <person name="Harrison M.C."/>
            <person name="Jongepier E."/>
            <person name="Robertson H.M."/>
            <person name="Arning N."/>
            <person name="Bitard-Feildel T."/>
            <person name="Chao H."/>
            <person name="Childers C.P."/>
            <person name="Dinh H."/>
            <person name="Doddapaneni H."/>
            <person name="Dugan S."/>
            <person name="Gowin J."/>
            <person name="Greiner C."/>
            <person name="Han Y."/>
            <person name="Hu H."/>
            <person name="Hughes D.S.T."/>
            <person name="Huylmans A.-K."/>
            <person name="Kemena C."/>
            <person name="Kremer L.P.M."/>
            <person name="Lee S.L."/>
            <person name="Lopez-Ezquerra A."/>
            <person name="Mallet L."/>
            <person name="Monroy-Kuhn J.M."/>
            <person name="Moser A."/>
            <person name="Murali S.C."/>
            <person name="Muzny D.M."/>
            <person name="Otani S."/>
            <person name="Piulachs M.-D."/>
            <person name="Poelchau M."/>
            <person name="Qu J."/>
            <person name="Schaub F."/>
            <person name="Wada-Katsumata A."/>
            <person name="Worley K.C."/>
            <person name="Xie Q."/>
            <person name="Ylla G."/>
            <person name="Poulsen M."/>
            <person name="Gibbs R.A."/>
            <person name="Schal C."/>
            <person name="Richards S."/>
            <person name="Belles X."/>
            <person name="Korb J."/>
            <person name="Bornberg-Bauer E."/>
        </authorList>
    </citation>
    <scope>NUCLEOTIDE SEQUENCE [LARGE SCALE GENOMIC DNA]</scope>
    <source>
        <tissue evidence="3">Whole body</tissue>
    </source>
</reference>
<proteinExistence type="predicted"/>
<feature type="compositionally biased region" description="Basic and acidic residues" evidence="1">
    <location>
        <begin position="533"/>
        <end position="548"/>
    </location>
</feature>
<dbReference type="AlphaFoldDB" id="A0A2J7R1I1"/>
<name>A0A2J7R1I1_9NEOP</name>
<feature type="compositionally biased region" description="Basic and acidic residues" evidence="1">
    <location>
        <begin position="498"/>
        <end position="524"/>
    </location>
</feature>
<evidence type="ECO:0000256" key="2">
    <source>
        <dbReference type="SAM" id="SignalP"/>
    </source>
</evidence>
<feature type="compositionally biased region" description="Basic and acidic residues" evidence="1">
    <location>
        <begin position="556"/>
        <end position="569"/>
    </location>
</feature>
<keyword evidence="4" id="KW-1185">Reference proteome</keyword>
<sequence length="740" mass="81510">MPLVRGQLLLLLAVMIVACSLRTGVRAQRMPQHSGQHDDREDKSASDQTSRAFARRLYNLQKLLEFDHGPLRGWTSADKGIALMDYFDDMEDRRVREQVVQEGSGNADGSSDTEMCTPWLTQDHVLTRLLQRYCLLPTQPSTWSVTGDLRLCEILGFSRPPCTGYSGSSSSGASPAGLSADREDATTPDIRASGSHLEHAHGKRTEDRQETAHQQHRGSDGRVQTEAEGAQAEVAQEVPKHNSGVRWSKKATPFSILGTARRRAFSSWGGKRVPGFHSWGGKRSISFPLLSKERSWGGTTDVPLTVPAFTTLGSKRLPAFSSWGGKRDPPAFIILTSRDGKTFDILDSKTEPERDIAFSISSGNGDPAVNSLASQHYPEFSISGKNYQAAPAFGASGSKRDSAFSDEGGKRGPAFYSWGGKRDSAFKPWGGKRKAAFSSWGGKKNLASSNWDVKTGPPFSSLDYKGEAEIPEWERKPEVTERGALLSVWDTKKFIDGNGHEKRHVSSWDGKRSMAKSEELEENHSGNGTVHSNENEDSRESDEREIKDANAQSSSAERHQRLLDDKIQLRTDNNNEDNGYSEGNMATSESEERKQKNQNTELSGQNAVDGREFDSAEFASFVTKRSVRPENGKNRVGKAFSPWGGKRSHAPASLFTILGSMHRPDSPGLLSDFWSKRGGYRNVFLASKKWDPSSAGAVFSSWGGKRPVKLAGQNTLKIPPQGTGRQFRRGADFYSWGGKR</sequence>
<feature type="chain" id="PRO_5014425592" evidence="2">
    <location>
        <begin position="28"/>
        <end position="740"/>
    </location>
</feature>
<evidence type="ECO:0000256" key="1">
    <source>
        <dbReference type="SAM" id="MobiDB-lite"/>
    </source>
</evidence>
<keyword evidence="2" id="KW-0732">Signal</keyword>
<feature type="signal peptide" evidence="2">
    <location>
        <begin position="1"/>
        <end position="27"/>
    </location>
</feature>
<accession>A0A2J7R1I1</accession>
<dbReference type="STRING" id="105785.A0A2J7R1I1"/>
<gene>
    <name evidence="3" type="ORF">B7P43_G05485</name>
</gene>
<feature type="compositionally biased region" description="Polar residues" evidence="1">
    <location>
        <begin position="597"/>
        <end position="606"/>
    </location>
</feature>
<organism evidence="3 4">
    <name type="scientific">Cryptotermes secundus</name>
    <dbReference type="NCBI Taxonomy" id="105785"/>
    <lineage>
        <taxon>Eukaryota</taxon>
        <taxon>Metazoa</taxon>
        <taxon>Ecdysozoa</taxon>
        <taxon>Arthropoda</taxon>
        <taxon>Hexapoda</taxon>
        <taxon>Insecta</taxon>
        <taxon>Pterygota</taxon>
        <taxon>Neoptera</taxon>
        <taxon>Polyneoptera</taxon>
        <taxon>Dictyoptera</taxon>
        <taxon>Blattodea</taxon>
        <taxon>Blattoidea</taxon>
        <taxon>Termitoidae</taxon>
        <taxon>Kalotermitidae</taxon>
        <taxon>Cryptotermitinae</taxon>
        <taxon>Cryptotermes</taxon>
    </lineage>
</organism>
<feature type="compositionally biased region" description="Basic and acidic residues" evidence="1">
    <location>
        <begin position="35"/>
        <end position="45"/>
    </location>
</feature>
<feature type="region of interest" description="Disordered" evidence="1">
    <location>
        <begin position="498"/>
        <end position="610"/>
    </location>
</feature>
<dbReference type="InParanoid" id="A0A2J7R1I1"/>
<feature type="compositionally biased region" description="Basic and acidic residues" evidence="1">
    <location>
        <begin position="196"/>
        <end position="225"/>
    </location>
</feature>
<dbReference type="Proteomes" id="UP000235965">
    <property type="component" value="Unassembled WGS sequence"/>
</dbReference>
<protein>
    <submittedName>
        <fullName evidence="3">Uncharacterized protein</fullName>
    </submittedName>
</protein>
<dbReference type="OrthoDB" id="6066929at2759"/>
<feature type="compositionally biased region" description="Low complexity" evidence="1">
    <location>
        <begin position="166"/>
        <end position="179"/>
    </location>
</feature>
<evidence type="ECO:0000313" key="4">
    <source>
        <dbReference type="Proteomes" id="UP000235965"/>
    </source>
</evidence>
<comment type="caution">
    <text evidence="3">The sequence shown here is derived from an EMBL/GenBank/DDBJ whole genome shotgun (WGS) entry which is preliminary data.</text>
</comment>
<feature type="region of interest" description="Disordered" evidence="1">
    <location>
        <begin position="27"/>
        <end position="48"/>
    </location>
</feature>